<dbReference type="AlphaFoldDB" id="A0A4Y3PK43"/>
<dbReference type="RefSeq" id="WP_122963346.1">
    <property type="nucleotide sequence ID" value="NZ_BJMH01000007.1"/>
</dbReference>
<accession>A0A4Y3PK43</accession>
<dbReference type="EMBL" id="BJMH01000007">
    <property type="protein sequence ID" value="GEB32356.1"/>
    <property type="molecule type" value="Genomic_DNA"/>
</dbReference>
<organism evidence="1 2">
    <name type="scientific">Brevibacillus parabrevis</name>
    <dbReference type="NCBI Taxonomy" id="54914"/>
    <lineage>
        <taxon>Bacteria</taxon>
        <taxon>Bacillati</taxon>
        <taxon>Bacillota</taxon>
        <taxon>Bacilli</taxon>
        <taxon>Bacillales</taxon>
        <taxon>Paenibacillaceae</taxon>
        <taxon>Brevibacillus</taxon>
    </lineage>
</organism>
<dbReference type="STRING" id="54914.AV540_11930"/>
<comment type="caution">
    <text evidence="1">The sequence shown here is derived from an EMBL/GenBank/DDBJ whole genome shotgun (WGS) entry which is preliminary data.</text>
</comment>
<evidence type="ECO:0000313" key="2">
    <source>
        <dbReference type="Proteomes" id="UP000316882"/>
    </source>
</evidence>
<gene>
    <name evidence="1" type="ORF">BPA01_19360</name>
</gene>
<evidence type="ECO:0000313" key="1">
    <source>
        <dbReference type="EMBL" id="GEB32356.1"/>
    </source>
</evidence>
<sequence>MEEIFAFREKLEDWVERMLLKGIRKFESADLATLARLEASAREYGMDFLAELIARLAEAGGHYMRDAKAGVELLTERYLYMVQYVNMMKKPLSQAVAD</sequence>
<dbReference type="GeneID" id="87613349"/>
<protein>
    <submittedName>
        <fullName evidence="1">Uncharacterized protein</fullName>
    </submittedName>
</protein>
<reference evidence="1 2" key="1">
    <citation type="submission" date="2019-06" db="EMBL/GenBank/DDBJ databases">
        <title>Whole genome shotgun sequence of Brevibacillus parabrevis NBRC 12334.</title>
        <authorList>
            <person name="Hosoyama A."/>
            <person name="Uohara A."/>
            <person name="Ohji S."/>
            <person name="Ichikawa N."/>
        </authorList>
    </citation>
    <scope>NUCLEOTIDE SEQUENCE [LARGE SCALE GENOMIC DNA]</scope>
    <source>
        <strain evidence="1 2">NBRC 12334</strain>
    </source>
</reference>
<keyword evidence="2" id="KW-1185">Reference proteome</keyword>
<name>A0A4Y3PK43_BREPA</name>
<proteinExistence type="predicted"/>
<dbReference type="Proteomes" id="UP000316882">
    <property type="component" value="Unassembled WGS sequence"/>
</dbReference>